<feature type="signal peptide" evidence="1">
    <location>
        <begin position="1"/>
        <end position="20"/>
    </location>
</feature>
<comment type="caution">
    <text evidence="3">The sequence shown here is derived from an EMBL/GenBank/DDBJ whole genome shotgun (WGS) entry which is preliminary data.</text>
</comment>
<keyword evidence="4" id="KW-1185">Reference proteome</keyword>
<reference evidence="3 4" key="1">
    <citation type="submission" date="2018-06" db="EMBL/GenBank/DDBJ databases">
        <title>Genomic Encyclopedia of Archaeal and Bacterial Type Strains, Phase II (KMG-II): from individual species to whole genera.</title>
        <authorList>
            <person name="Goeker M."/>
        </authorList>
    </citation>
    <scope>NUCLEOTIDE SEQUENCE [LARGE SCALE GENOMIC DNA]</scope>
    <source>
        <strain evidence="3 4">DSM 19830</strain>
    </source>
</reference>
<gene>
    <name evidence="3" type="ORF">LV85_02778</name>
</gene>
<dbReference type="InterPro" id="IPR005151">
    <property type="entry name" value="Tail-specific_protease"/>
</dbReference>
<dbReference type="OrthoDB" id="6397760at2"/>
<dbReference type="InterPro" id="IPR029045">
    <property type="entry name" value="ClpP/crotonase-like_dom_sf"/>
</dbReference>
<accession>A0A2W7SHF4</accession>
<name>A0A2W7SHF4_9BACT</name>
<dbReference type="Gene3D" id="3.90.226.10">
    <property type="entry name" value="2-enoyl-CoA Hydratase, Chain A, domain 1"/>
    <property type="match status" value="2"/>
</dbReference>
<organism evidence="3 4">
    <name type="scientific">Algoriphagus chordae</name>
    <dbReference type="NCBI Taxonomy" id="237019"/>
    <lineage>
        <taxon>Bacteria</taxon>
        <taxon>Pseudomonadati</taxon>
        <taxon>Bacteroidota</taxon>
        <taxon>Cytophagia</taxon>
        <taxon>Cytophagales</taxon>
        <taxon>Cyclobacteriaceae</taxon>
        <taxon>Algoriphagus</taxon>
    </lineage>
</organism>
<evidence type="ECO:0000256" key="1">
    <source>
        <dbReference type="SAM" id="SignalP"/>
    </source>
</evidence>
<evidence type="ECO:0000313" key="3">
    <source>
        <dbReference type="EMBL" id="PZX50162.1"/>
    </source>
</evidence>
<feature type="domain" description="Tail specific protease" evidence="2">
    <location>
        <begin position="199"/>
        <end position="380"/>
    </location>
</feature>
<dbReference type="Proteomes" id="UP000248882">
    <property type="component" value="Unassembled WGS sequence"/>
</dbReference>
<dbReference type="GO" id="GO:0008236">
    <property type="term" value="F:serine-type peptidase activity"/>
    <property type="evidence" value="ECO:0007669"/>
    <property type="project" value="InterPro"/>
</dbReference>
<dbReference type="GO" id="GO:0006508">
    <property type="term" value="P:proteolysis"/>
    <property type="evidence" value="ECO:0007669"/>
    <property type="project" value="InterPro"/>
</dbReference>
<feature type="chain" id="PRO_5016176853" evidence="1">
    <location>
        <begin position="21"/>
        <end position="397"/>
    </location>
</feature>
<dbReference type="SUPFAM" id="SSF52096">
    <property type="entry name" value="ClpP/crotonase"/>
    <property type="match status" value="1"/>
</dbReference>
<proteinExistence type="predicted"/>
<keyword evidence="1" id="KW-0732">Signal</keyword>
<dbReference type="AlphaFoldDB" id="A0A2W7SHF4"/>
<dbReference type="SMART" id="SM00245">
    <property type="entry name" value="TSPc"/>
    <property type="match status" value="1"/>
</dbReference>
<sequence>MREYLIVLLLFLGSALITQAQVQTCDCEADLTFLNEKVQKLPSYKKNKSAYEATFNTVQKSVTSQMPYYDCLELINRVLLPLNDWHMGALEKAMDSTTVSYVTYPTYQGDLDQLLGNLQDKSLNEVEGIYPMNDDFSIAVVYDEQAKAYLGVVLKSNLEQWSRGDIIYKFIPISDNFYKVIGAQFPSKRLISYHERINEGVILRAGIKKDTASTYFIKNPYPDEVFLFKELSADTDYIKVGSFDSFYPLLSEAEDFYRSLEGKLTKSHLIVDLRDNGGGGDRNSDILLKQLKKYLKDHKIYVITNASTGSNAEQFTAKLKEFDNVLTYGDKTRGALSYEIKPNDYHTLPSSGFLVILPSKAHSQFLKYETKGVTPDYLLDYKKSWISEIQKQIEEEN</sequence>
<dbReference type="EMBL" id="QKZT01000012">
    <property type="protein sequence ID" value="PZX50162.1"/>
    <property type="molecule type" value="Genomic_DNA"/>
</dbReference>
<evidence type="ECO:0000259" key="2">
    <source>
        <dbReference type="SMART" id="SM00245"/>
    </source>
</evidence>
<dbReference type="RefSeq" id="WP_111320390.1">
    <property type="nucleotide sequence ID" value="NZ_QKZT01000012.1"/>
</dbReference>
<evidence type="ECO:0000313" key="4">
    <source>
        <dbReference type="Proteomes" id="UP000248882"/>
    </source>
</evidence>
<protein>
    <submittedName>
        <fullName evidence="3">Peptidase S41-like protein</fullName>
    </submittedName>
</protein>